<organism evidence="3 4">
    <name type="scientific">Gordonibacter pamelaeae</name>
    <dbReference type="NCBI Taxonomy" id="471189"/>
    <lineage>
        <taxon>Bacteria</taxon>
        <taxon>Bacillati</taxon>
        <taxon>Actinomycetota</taxon>
        <taxon>Coriobacteriia</taxon>
        <taxon>Eggerthellales</taxon>
        <taxon>Eggerthellaceae</taxon>
        <taxon>Gordonibacter</taxon>
    </lineage>
</organism>
<dbReference type="InterPro" id="IPR041033">
    <property type="entry name" value="SpaA_PFL_dom_1"/>
</dbReference>
<keyword evidence="1" id="KW-0472">Membrane</keyword>
<keyword evidence="1" id="KW-1133">Transmembrane helix</keyword>
<dbReference type="RefSeq" id="WP_114568688.1">
    <property type="nucleotide sequence ID" value="NZ_CABMMS010000003.1"/>
</dbReference>
<dbReference type="InterPro" id="IPR013783">
    <property type="entry name" value="Ig-like_fold"/>
</dbReference>
<dbReference type="Pfam" id="PF17802">
    <property type="entry name" value="SpaA"/>
    <property type="match status" value="1"/>
</dbReference>
<dbReference type="Gene3D" id="2.60.40.10">
    <property type="entry name" value="Immunoglobulins"/>
    <property type="match status" value="1"/>
</dbReference>
<keyword evidence="1" id="KW-0812">Transmembrane</keyword>
<sequence>MLDGSAIRDCRLKASAAGAGGAAASVSAARSSGASTVPSASYRASFAMEEGASIVGCTTTMTANATFSGGGAVRATDADVSVGKGASISGCSLEYRAASGALIDAVGTVQGGGALFANNCKVDLAGSVDDCHMVSAENTGTGDFFSGGGALFVYDYGCTTAVGVDCRTSVSGTVTGCTALAGGGAFYWSQADGYDQGDNLWVGPSGPLTSADQVVARVLDAFTVSGTFSECSTYDVNNRRTASLTSYADYERYGIGGGAVCGAYTGLVVLDGGALLQSCSTGSEGGGVSSWGTSVFCLDRTADGRGVPAVLGCSSGGIAGGVSAGASAHIENVTVKDCKAGTLGGGLYIYSGSTTLYDCDVSGCTAGTYGGGIMQHVVHDLFMYGGSVTGNHAGTGGGGIALVGHWGGTPSAPRGLSFNYPASLNGGYTNPVYYKTAILQDKIVAPSVVAGNTQASSKASDIWTPPSSPVTRIAASGGFLPGSKVGVTVSDGSSAYNKARTQFGSASQPNLDLSPFASDVDATLVASYSGSTLRWVEGFTVSYDANVPAGATLEGKPPFDGVAGIPSAYARSGGTATVQGAGTLAARGYRFVGWSPVASSEEAPYTPGDLLAYSAALDADGDGRIVLYAVWEKAPVRADVSFVKVGADQEAGTRMPLAGARFNVYRYVGDVELGPDTVNGGSIDLASPGSAQWAAVMGPSGEEGQPGGLDEPYAFVSSDGSEPGAPAGTVTLAGLSPDAWYMLVEASAPAGYQLPTGQWAFRVVESPEGSGSYAIDASTLLARQGSDGSLPPAFASSIQTAEGAREGLFLPNVPVFELPRTGTAPWRLLLAAAGALMAAVGIALGSRARRSRA</sequence>
<accession>A0A369M444</accession>
<evidence type="ECO:0000313" key="4">
    <source>
        <dbReference type="Proteomes" id="UP000254000"/>
    </source>
</evidence>
<gene>
    <name evidence="3" type="ORF">C1877_06170</name>
</gene>
<proteinExistence type="predicted"/>
<dbReference type="Proteomes" id="UP000254000">
    <property type="component" value="Unassembled WGS sequence"/>
</dbReference>
<protein>
    <recommendedName>
        <fullName evidence="2">SpaA-like prealbumin fold domain-containing protein</fullName>
    </recommendedName>
</protein>
<dbReference type="EMBL" id="PPTS01000003">
    <property type="protein sequence ID" value="RDB65697.1"/>
    <property type="molecule type" value="Genomic_DNA"/>
</dbReference>
<evidence type="ECO:0000313" key="3">
    <source>
        <dbReference type="EMBL" id="RDB65697.1"/>
    </source>
</evidence>
<feature type="transmembrane region" description="Helical" evidence="1">
    <location>
        <begin position="826"/>
        <end position="845"/>
    </location>
</feature>
<dbReference type="GO" id="GO:0005975">
    <property type="term" value="P:carbohydrate metabolic process"/>
    <property type="evidence" value="ECO:0007669"/>
    <property type="project" value="UniProtKB-ARBA"/>
</dbReference>
<evidence type="ECO:0000259" key="2">
    <source>
        <dbReference type="Pfam" id="PF17802"/>
    </source>
</evidence>
<reference evidence="3 4" key="1">
    <citation type="journal article" date="2018" name="Elife">
        <title>Discovery and characterization of a prevalent human gut bacterial enzyme sufficient for the inactivation of a family of plant toxins.</title>
        <authorList>
            <person name="Koppel N."/>
            <person name="Bisanz J.E."/>
            <person name="Pandelia M.E."/>
            <person name="Turnbaugh P.J."/>
            <person name="Balskus E.P."/>
        </authorList>
    </citation>
    <scope>NUCLEOTIDE SEQUENCE [LARGE SCALE GENOMIC DNA]</scope>
    <source>
        <strain evidence="3 4">3C</strain>
    </source>
</reference>
<feature type="domain" description="SpaA-like prealbumin fold" evidence="2">
    <location>
        <begin position="652"/>
        <end position="765"/>
    </location>
</feature>
<comment type="caution">
    <text evidence="3">The sequence shown here is derived from an EMBL/GenBank/DDBJ whole genome shotgun (WGS) entry which is preliminary data.</text>
</comment>
<evidence type="ECO:0000256" key="1">
    <source>
        <dbReference type="SAM" id="Phobius"/>
    </source>
</evidence>
<name>A0A369M444_9ACTN</name>
<dbReference type="OrthoDB" id="3177889at2"/>
<dbReference type="GeneID" id="78359291"/>
<dbReference type="AlphaFoldDB" id="A0A369M444"/>
<keyword evidence="4" id="KW-1185">Reference proteome</keyword>